<reference evidence="2" key="1">
    <citation type="submission" date="2025-08" db="UniProtKB">
        <authorList>
            <consortium name="Ensembl"/>
        </authorList>
    </citation>
    <scope>IDENTIFICATION</scope>
</reference>
<dbReference type="Proteomes" id="UP000233140">
    <property type="component" value="Unassembled WGS sequence"/>
</dbReference>
<dbReference type="Ensembl" id="ENSMLET00000057627.1">
    <property type="protein sequence ID" value="ENSMLEP00000034041.1"/>
    <property type="gene ID" value="ENSMLEG00000041198.1"/>
</dbReference>
<evidence type="ECO:0000256" key="1">
    <source>
        <dbReference type="SAM" id="MobiDB-lite"/>
    </source>
</evidence>
<evidence type="ECO:0000313" key="2">
    <source>
        <dbReference type="Ensembl" id="ENSMLEP00000034041.1"/>
    </source>
</evidence>
<name>A0A2K6A1U6_MANLE</name>
<feature type="compositionally biased region" description="Low complexity" evidence="1">
    <location>
        <begin position="82"/>
        <end position="105"/>
    </location>
</feature>
<sequence length="293" mass="31993">MALKPHERKEKWERRLIKKPRESETCPPAEPSENRRPLEAGSPGQDLEPACDGARKVPLQPSKQVCSPEGGPLPASHWDQNGPAQRQQQLQPSQPSQPQGSLPAPSALPDPGQPCQPSQRPLLGQRSWPQRSLLGLKQPCQPRRSVLGPGQPCRPQRLLPGPDQLCQPQQSCLAQQPLMGPEQPCPPKRPLMGLEQPCQPLRPLMGPNKPCKPQPLLPIPDRPSLLGQPGPPCRPLLGLLCQPRRSLLDLVPARQPRLSLLALGHPCRPLRSRWTRSCAPGVARQAPSVSPGA</sequence>
<evidence type="ECO:0008006" key="4">
    <source>
        <dbReference type="Google" id="ProtNLM"/>
    </source>
</evidence>
<organism evidence="2 3">
    <name type="scientific">Mandrillus leucophaeus</name>
    <name type="common">Drill</name>
    <name type="synonym">Papio leucophaeus</name>
    <dbReference type="NCBI Taxonomy" id="9568"/>
    <lineage>
        <taxon>Eukaryota</taxon>
        <taxon>Metazoa</taxon>
        <taxon>Chordata</taxon>
        <taxon>Craniata</taxon>
        <taxon>Vertebrata</taxon>
        <taxon>Euteleostomi</taxon>
        <taxon>Mammalia</taxon>
        <taxon>Eutheria</taxon>
        <taxon>Euarchontoglires</taxon>
        <taxon>Primates</taxon>
        <taxon>Haplorrhini</taxon>
        <taxon>Catarrhini</taxon>
        <taxon>Cercopithecidae</taxon>
        <taxon>Cercopithecinae</taxon>
        <taxon>Mandrillus</taxon>
    </lineage>
</organism>
<dbReference type="AlphaFoldDB" id="A0A2K6A1U6"/>
<protein>
    <recommendedName>
        <fullName evidence="4">Fibrosin like 1</fullName>
    </recommendedName>
</protein>
<reference evidence="2" key="2">
    <citation type="submission" date="2025-09" db="UniProtKB">
        <authorList>
            <consortium name="Ensembl"/>
        </authorList>
    </citation>
    <scope>IDENTIFICATION</scope>
</reference>
<feature type="region of interest" description="Disordered" evidence="1">
    <location>
        <begin position="1"/>
        <end position="200"/>
    </location>
</feature>
<accession>A0A2K6A1U6</accession>
<dbReference type="OMA" id="KPANWAM"/>
<proteinExistence type="predicted"/>
<feature type="compositionally biased region" description="Basic and acidic residues" evidence="1">
    <location>
        <begin position="1"/>
        <end position="24"/>
    </location>
</feature>
<keyword evidence="3" id="KW-1185">Reference proteome</keyword>
<dbReference type="GeneTree" id="ENSGT00940000160709"/>
<evidence type="ECO:0000313" key="3">
    <source>
        <dbReference type="Proteomes" id="UP000233140"/>
    </source>
</evidence>